<dbReference type="PANTHER" id="PTHR10271:SF29">
    <property type="entry name" value="INTERFERON-INDUCED PROTEIN WITH TETRATRICOPEPTIDE REPEATS-RELATED"/>
    <property type="match status" value="1"/>
</dbReference>
<dbReference type="GO" id="GO:0051607">
    <property type="term" value="P:defense response to virus"/>
    <property type="evidence" value="ECO:0007669"/>
    <property type="project" value="TreeGrafter"/>
</dbReference>
<protein>
    <submittedName>
        <fullName evidence="5">Interferon-induced protein with tetratricopeptide repeats 5-like</fullName>
    </submittedName>
</protein>
<evidence type="ECO:0000256" key="1">
    <source>
        <dbReference type="ARBA" id="ARBA00022737"/>
    </source>
</evidence>
<dbReference type="OMA" id="ITHYTEA"/>
<sequence length="482" mass="55636">MSDSRSALHSRLLQLQSRFTWDLRKDDIELENLSTRLQDHLELKLGQRGAVARSYSFLAYVRYLQDRPKDAVSLLHQSEEKTRECYGEESEQRLIVTYGDLAWLKYHTGDYTQSESYCQRVDNILLKYPTGSSTVLHTEVYGEKAWTYLKFSRSYYPKAIDCFYKALELQPDDSEWNAGLAIALFRTEAAGSQKPQESEESPATKQLRRALDINPDDGVLMSMLALKLAGYRKHQEAEGLVETALKIGPENPHVTRYIAKYLRSQGEIERSIDLLEKALKRTSQSAFLHHQLALCYKNKKIAEQTRKPSNIQRVKQWRRLCIHHLEEAVKIKTSFLLAIADLALLYGEEKDFSRAEELFQQGLKMLESESENSICQVVHQRYADFNFYHTKKEAEAINHYTQGLLLTSKTWESKLCAKRLRQIAERRLSEDGNDGQAYALLAVLAKAEDDKKKAAEFYEKALDCDEDNDKYLSALCTLRMEL</sequence>
<dbReference type="Pfam" id="PF13181">
    <property type="entry name" value="TPR_8"/>
    <property type="match status" value="1"/>
</dbReference>
<evidence type="ECO:0000256" key="2">
    <source>
        <dbReference type="ARBA" id="ARBA00022803"/>
    </source>
</evidence>
<reference evidence="5" key="2">
    <citation type="submission" date="2025-09" db="UniProtKB">
        <authorList>
            <consortium name="Ensembl"/>
        </authorList>
    </citation>
    <scope>IDENTIFICATION</scope>
</reference>
<dbReference type="FunFam" id="1.25.40.10:FF:000032">
    <property type="entry name" value="Interferon-induced protein with tetratricopeptide repeats 5"/>
    <property type="match status" value="1"/>
</dbReference>
<proteinExistence type="inferred from homology"/>
<dbReference type="PANTHER" id="PTHR10271">
    <property type="entry name" value="INTERFERON-INDUCED PROTEIN WITH TETRATRICOPEPTIDE REPEATS"/>
    <property type="match status" value="1"/>
</dbReference>
<keyword evidence="2 4" id="KW-0802">TPR repeat</keyword>
<feature type="repeat" description="TPR" evidence="4">
    <location>
        <begin position="435"/>
        <end position="468"/>
    </location>
</feature>
<dbReference type="InterPro" id="IPR011990">
    <property type="entry name" value="TPR-like_helical_dom_sf"/>
</dbReference>
<evidence type="ECO:0000313" key="6">
    <source>
        <dbReference type="Proteomes" id="UP000261420"/>
    </source>
</evidence>
<dbReference type="Ensembl" id="ENSSDUT00000020797.1">
    <property type="protein sequence ID" value="ENSSDUP00000020428.1"/>
    <property type="gene ID" value="ENSSDUG00000014866.1"/>
</dbReference>
<dbReference type="GeneTree" id="ENSGT00950000182946"/>
<dbReference type="GO" id="GO:0005829">
    <property type="term" value="C:cytosol"/>
    <property type="evidence" value="ECO:0007669"/>
    <property type="project" value="TreeGrafter"/>
</dbReference>
<comment type="similarity">
    <text evidence="3">Belongs to the IFIT family.</text>
</comment>
<accession>A0A3B4UPZ4</accession>
<reference evidence="5" key="1">
    <citation type="submission" date="2025-08" db="UniProtKB">
        <authorList>
            <consortium name="Ensembl"/>
        </authorList>
    </citation>
    <scope>IDENTIFICATION</scope>
</reference>
<keyword evidence="1" id="KW-0677">Repeat</keyword>
<keyword evidence="6" id="KW-1185">Reference proteome</keyword>
<dbReference type="InterPro" id="IPR019734">
    <property type="entry name" value="TPR_rpt"/>
</dbReference>
<name>A0A3B4UPZ4_SERDU</name>
<dbReference type="SMART" id="SM00028">
    <property type="entry name" value="TPR"/>
    <property type="match status" value="7"/>
</dbReference>
<dbReference type="PROSITE" id="PS50005">
    <property type="entry name" value="TPR"/>
    <property type="match status" value="1"/>
</dbReference>
<evidence type="ECO:0000256" key="4">
    <source>
        <dbReference type="PROSITE-ProRule" id="PRU00339"/>
    </source>
</evidence>
<evidence type="ECO:0000313" key="5">
    <source>
        <dbReference type="Ensembl" id="ENSSDUP00000020428.1"/>
    </source>
</evidence>
<dbReference type="SUPFAM" id="SSF48452">
    <property type="entry name" value="TPR-like"/>
    <property type="match status" value="3"/>
</dbReference>
<dbReference type="Gene3D" id="1.25.40.10">
    <property type="entry name" value="Tetratricopeptide repeat domain"/>
    <property type="match status" value="3"/>
</dbReference>
<dbReference type="AlphaFoldDB" id="A0A3B4UPZ4"/>
<organism evidence="5 6">
    <name type="scientific">Seriola dumerili</name>
    <name type="common">Greater amberjack</name>
    <name type="synonym">Caranx dumerili</name>
    <dbReference type="NCBI Taxonomy" id="41447"/>
    <lineage>
        <taxon>Eukaryota</taxon>
        <taxon>Metazoa</taxon>
        <taxon>Chordata</taxon>
        <taxon>Craniata</taxon>
        <taxon>Vertebrata</taxon>
        <taxon>Euteleostomi</taxon>
        <taxon>Actinopterygii</taxon>
        <taxon>Neopterygii</taxon>
        <taxon>Teleostei</taxon>
        <taxon>Neoteleostei</taxon>
        <taxon>Acanthomorphata</taxon>
        <taxon>Carangaria</taxon>
        <taxon>Carangiformes</taxon>
        <taxon>Carangidae</taxon>
        <taxon>Seriola</taxon>
    </lineage>
</organism>
<dbReference type="STRING" id="41447.ENSSDUP00000020428"/>
<dbReference type="Proteomes" id="UP000261420">
    <property type="component" value="Unplaced"/>
</dbReference>
<dbReference type="Pfam" id="PF13432">
    <property type="entry name" value="TPR_16"/>
    <property type="match status" value="1"/>
</dbReference>
<evidence type="ECO:0000256" key="3">
    <source>
        <dbReference type="ARBA" id="ARBA00038336"/>
    </source>
</evidence>